<dbReference type="AlphaFoldDB" id="A0A4U5PBX6"/>
<dbReference type="InterPro" id="IPR000169">
    <property type="entry name" value="Pept_cys_AS"/>
</dbReference>
<reference evidence="8 9" key="2">
    <citation type="journal article" date="2019" name="G3 (Bethesda)">
        <title>Hybrid Assembly of the Genome of the Entomopathogenic Nematode Steinernema carpocapsae Identifies the X-Chromosome.</title>
        <authorList>
            <person name="Serra L."/>
            <person name="Macchietto M."/>
            <person name="Macias-Munoz A."/>
            <person name="McGill C.J."/>
            <person name="Rodriguez I.M."/>
            <person name="Rodriguez B."/>
            <person name="Murad R."/>
            <person name="Mortazavi A."/>
        </authorList>
    </citation>
    <scope>NUCLEOTIDE SEQUENCE [LARGE SCALE GENOMIC DNA]</scope>
    <source>
        <strain evidence="8 9">ALL</strain>
    </source>
</reference>
<keyword evidence="6" id="KW-0472">Membrane</keyword>
<evidence type="ECO:0000259" key="7">
    <source>
        <dbReference type="SMART" id="SM00645"/>
    </source>
</evidence>
<dbReference type="EMBL" id="AZBU02000002">
    <property type="protein sequence ID" value="TKR93889.1"/>
    <property type="molecule type" value="Genomic_DNA"/>
</dbReference>
<comment type="similarity">
    <text evidence="1">Belongs to the peptidase C1 family.</text>
</comment>
<proteinExistence type="inferred from homology"/>
<evidence type="ECO:0000256" key="3">
    <source>
        <dbReference type="ARBA" id="ARBA00022801"/>
    </source>
</evidence>
<evidence type="ECO:0000256" key="5">
    <source>
        <dbReference type="SAM" id="MobiDB-lite"/>
    </source>
</evidence>
<evidence type="ECO:0000256" key="6">
    <source>
        <dbReference type="SAM" id="Phobius"/>
    </source>
</evidence>
<keyword evidence="3" id="KW-0378">Hydrolase</keyword>
<accession>A0A4U5PBX6</accession>
<dbReference type="Proteomes" id="UP000298663">
    <property type="component" value="Unassembled WGS sequence"/>
</dbReference>
<feature type="region of interest" description="Disordered" evidence="5">
    <location>
        <begin position="1"/>
        <end position="67"/>
    </location>
</feature>
<dbReference type="SUPFAM" id="SSF54001">
    <property type="entry name" value="Cysteine proteinases"/>
    <property type="match status" value="1"/>
</dbReference>
<dbReference type="InterPro" id="IPR038765">
    <property type="entry name" value="Papain-like_cys_pep_sf"/>
</dbReference>
<keyword evidence="4" id="KW-0788">Thiol protease</keyword>
<feature type="compositionally biased region" description="Basic and acidic residues" evidence="5">
    <location>
        <begin position="48"/>
        <end position="67"/>
    </location>
</feature>
<comment type="caution">
    <text evidence="8">The sequence shown here is derived from an EMBL/GenBank/DDBJ whole genome shotgun (WGS) entry which is preliminary data.</text>
</comment>
<dbReference type="OrthoDB" id="640249at2759"/>
<evidence type="ECO:0000256" key="4">
    <source>
        <dbReference type="ARBA" id="ARBA00022807"/>
    </source>
</evidence>
<keyword evidence="6" id="KW-1133">Transmembrane helix</keyword>
<evidence type="ECO:0000313" key="9">
    <source>
        <dbReference type="Proteomes" id="UP000298663"/>
    </source>
</evidence>
<keyword evidence="6" id="KW-0812">Transmembrane</keyword>
<dbReference type="PANTHER" id="PTHR12411">
    <property type="entry name" value="CYSTEINE PROTEASE FAMILY C1-RELATED"/>
    <property type="match status" value="1"/>
</dbReference>
<protein>
    <recommendedName>
        <fullName evidence="7">Peptidase C1A papain C-terminal domain-containing protein</fullName>
    </recommendedName>
</protein>
<evidence type="ECO:0000256" key="2">
    <source>
        <dbReference type="ARBA" id="ARBA00022670"/>
    </source>
</evidence>
<dbReference type="STRING" id="34508.A0A4U5PBX6"/>
<dbReference type="Pfam" id="PF00112">
    <property type="entry name" value="Peptidase_C1"/>
    <property type="match status" value="2"/>
</dbReference>
<feature type="domain" description="Peptidase C1A papain C-terminal" evidence="7">
    <location>
        <begin position="188"/>
        <end position="472"/>
    </location>
</feature>
<dbReference type="GO" id="GO:0008234">
    <property type="term" value="F:cysteine-type peptidase activity"/>
    <property type="evidence" value="ECO:0007669"/>
    <property type="project" value="UniProtKB-KW"/>
</dbReference>
<dbReference type="SMART" id="SM00645">
    <property type="entry name" value="Pept_C1"/>
    <property type="match status" value="1"/>
</dbReference>
<organism evidence="8 9">
    <name type="scientific">Steinernema carpocapsae</name>
    <name type="common">Entomopathogenic nematode</name>
    <dbReference type="NCBI Taxonomy" id="34508"/>
    <lineage>
        <taxon>Eukaryota</taxon>
        <taxon>Metazoa</taxon>
        <taxon>Ecdysozoa</taxon>
        <taxon>Nematoda</taxon>
        <taxon>Chromadorea</taxon>
        <taxon>Rhabditida</taxon>
        <taxon>Tylenchina</taxon>
        <taxon>Panagrolaimomorpha</taxon>
        <taxon>Strongyloidoidea</taxon>
        <taxon>Steinernematidae</taxon>
        <taxon>Steinernema</taxon>
    </lineage>
</organism>
<sequence length="473" mass="53108">MSSSPSKSSRRSRPSTTGGYSKLSEEPLAAEDNQPSSAVRSRHRSRHRYSDSVMKKKPESESQAELRPRRKHTPLCVLLIVICVVVIAIALTCVALAVLYHVNEQRKTFREVQSYLKKMVADVNNAENRQWKAEFNRFGMRKTHYDFAYNKKNASAIQDYVDQLKTYFDSPTMKRHLKELEEFPADSLPTHFDARAKWPHCPSIANVPNQGGCGSCYAVSAVGVASDRACIASNGTEQGVLSVEDVLGCCSVCGNCFGGDPLKAMVYWAREGLVTGGRDGCRPYGVTLECGTPCTPDAYSAGEQRRTCIKHCQKTYYRNVYEADKHYGAIAYTMYPRTMMMNEDGVREKIPSVVGHFNDSSPHPLSEAEIKNIIMKELFLFGPTTLAFPVTEEFLHYAEGIFSPFPQSEIYDRVVYWHVVKLIGWGHDDNGNQHWLAVNSFGDHWGDNGLFRIDTALLDDAGLEYETGLYRAE</sequence>
<evidence type="ECO:0000256" key="1">
    <source>
        <dbReference type="ARBA" id="ARBA00008455"/>
    </source>
</evidence>
<evidence type="ECO:0000313" key="8">
    <source>
        <dbReference type="EMBL" id="TKR93889.1"/>
    </source>
</evidence>
<dbReference type="InterPro" id="IPR013128">
    <property type="entry name" value="Peptidase_C1A"/>
</dbReference>
<name>A0A4U5PBX6_STECR</name>
<keyword evidence="2" id="KW-0645">Protease</keyword>
<reference evidence="8 9" key="1">
    <citation type="journal article" date="2015" name="Genome Biol.">
        <title>Comparative genomics of Steinernema reveals deeply conserved gene regulatory networks.</title>
        <authorList>
            <person name="Dillman A.R."/>
            <person name="Macchietto M."/>
            <person name="Porter C.F."/>
            <person name="Rogers A."/>
            <person name="Williams B."/>
            <person name="Antoshechkin I."/>
            <person name="Lee M.M."/>
            <person name="Goodwin Z."/>
            <person name="Lu X."/>
            <person name="Lewis E.E."/>
            <person name="Goodrich-Blair H."/>
            <person name="Stock S.P."/>
            <person name="Adams B.J."/>
            <person name="Sternberg P.W."/>
            <person name="Mortazavi A."/>
        </authorList>
    </citation>
    <scope>NUCLEOTIDE SEQUENCE [LARGE SCALE GENOMIC DNA]</scope>
    <source>
        <strain evidence="8 9">ALL</strain>
    </source>
</reference>
<feature type="transmembrane region" description="Helical" evidence="6">
    <location>
        <begin position="75"/>
        <end position="100"/>
    </location>
</feature>
<keyword evidence="9" id="KW-1185">Reference proteome</keyword>
<dbReference type="InterPro" id="IPR000668">
    <property type="entry name" value="Peptidase_C1A_C"/>
</dbReference>
<dbReference type="GO" id="GO:0006508">
    <property type="term" value="P:proteolysis"/>
    <property type="evidence" value="ECO:0007669"/>
    <property type="project" value="UniProtKB-KW"/>
</dbReference>
<dbReference type="PROSITE" id="PS00139">
    <property type="entry name" value="THIOL_PROTEASE_CYS"/>
    <property type="match status" value="1"/>
</dbReference>
<dbReference type="Gene3D" id="3.90.70.10">
    <property type="entry name" value="Cysteine proteinases"/>
    <property type="match status" value="1"/>
</dbReference>
<gene>
    <name evidence="8" type="ORF">L596_008262</name>
</gene>
<dbReference type="CDD" id="cd02620">
    <property type="entry name" value="Peptidase_C1A_CathepsinB"/>
    <property type="match status" value="1"/>
</dbReference>